<proteinExistence type="predicted"/>
<dbReference type="EMBL" id="KZ309165">
    <property type="protein sequence ID" value="KAG8237402.1"/>
    <property type="molecule type" value="Genomic_DNA"/>
</dbReference>
<comment type="caution">
    <text evidence="1">The sequence shown here is derived from an EMBL/GenBank/DDBJ whole genome shotgun (WGS) entry which is preliminary data.</text>
</comment>
<keyword evidence="2" id="KW-1185">Reference proteome</keyword>
<dbReference type="AlphaFoldDB" id="A0A8K0KML3"/>
<dbReference type="OrthoDB" id="8191541at2759"/>
<dbReference type="Proteomes" id="UP000792457">
    <property type="component" value="Unassembled WGS sequence"/>
</dbReference>
<gene>
    <name evidence="1" type="ORF">J437_LFUL016388</name>
</gene>
<reference evidence="1" key="1">
    <citation type="submission" date="2013-04" db="EMBL/GenBank/DDBJ databases">
        <authorList>
            <person name="Qu J."/>
            <person name="Murali S.C."/>
            <person name="Bandaranaike D."/>
            <person name="Bellair M."/>
            <person name="Blankenburg K."/>
            <person name="Chao H."/>
            <person name="Dinh H."/>
            <person name="Doddapaneni H."/>
            <person name="Downs B."/>
            <person name="Dugan-Rocha S."/>
            <person name="Elkadiri S."/>
            <person name="Gnanaolivu R.D."/>
            <person name="Hernandez B."/>
            <person name="Javaid M."/>
            <person name="Jayaseelan J.C."/>
            <person name="Lee S."/>
            <person name="Li M."/>
            <person name="Ming W."/>
            <person name="Munidasa M."/>
            <person name="Muniz J."/>
            <person name="Nguyen L."/>
            <person name="Ongeri F."/>
            <person name="Osuji N."/>
            <person name="Pu L.-L."/>
            <person name="Puazo M."/>
            <person name="Qu C."/>
            <person name="Quiroz J."/>
            <person name="Raj R."/>
            <person name="Weissenberger G."/>
            <person name="Xin Y."/>
            <person name="Zou X."/>
            <person name="Han Y."/>
            <person name="Richards S."/>
            <person name="Worley K."/>
            <person name="Muzny D."/>
            <person name="Gibbs R."/>
        </authorList>
    </citation>
    <scope>NUCLEOTIDE SEQUENCE</scope>
    <source>
        <strain evidence="1">Sampled in the wild</strain>
    </source>
</reference>
<name>A0A8K0KML3_LADFU</name>
<accession>A0A8K0KML3</accession>
<evidence type="ECO:0000313" key="1">
    <source>
        <dbReference type="EMBL" id="KAG8237402.1"/>
    </source>
</evidence>
<protein>
    <submittedName>
        <fullName evidence="1">Uncharacterized protein</fullName>
    </submittedName>
</protein>
<sequence>MPGQIRDLLSTGGRCLIIYGGNHNSDVNGEDDSDEEKSVSMKLFTKKNRYYFGKNRYKRSSQVPKRNGLHNIVVSLIFDDEMIHLILRTTNVILQNLREKYNRSSSKAVQDLDSLELNSLLGLLLNSAIFKYNDEDISSNFATDGTRREMFRQGNDLQSSFYVSV</sequence>
<organism evidence="1 2">
    <name type="scientific">Ladona fulva</name>
    <name type="common">Scarce chaser dragonfly</name>
    <name type="synonym">Libellula fulva</name>
    <dbReference type="NCBI Taxonomy" id="123851"/>
    <lineage>
        <taxon>Eukaryota</taxon>
        <taxon>Metazoa</taxon>
        <taxon>Ecdysozoa</taxon>
        <taxon>Arthropoda</taxon>
        <taxon>Hexapoda</taxon>
        <taxon>Insecta</taxon>
        <taxon>Pterygota</taxon>
        <taxon>Palaeoptera</taxon>
        <taxon>Odonata</taxon>
        <taxon>Epiprocta</taxon>
        <taxon>Anisoptera</taxon>
        <taxon>Libelluloidea</taxon>
        <taxon>Libellulidae</taxon>
        <taxon>Ladona</taxon>
    </lineage>
</organism>
<evidence type="ECO:0000313" key="2">
    <source>
        <dbReference type="Proteomes" id="UP000792457"/>
    </source>
</evidence>
<reference evidence="1" key="2">
    <citation type="submission" date="2017-10" db="EMBL/GenBank/DDBJ databases">
        <title>Ladona fulva Genome sequencing and assembly.</title>
        <authorList>
            <person name="Murali S."/>
            <person name="Richards S."/>
            <person name="Bandaranaike D."/>
            <person name="Bellair M."/>
            <person name="Blankenburg K."/>
            <person name="Chao H."/>
            <person name="Dinh H."/>
            <person name="Doddapaneni H."/>
            <person name="Dugan-Rocha S."/>
            <person name="Elkadiri S."/>
            <person name="Gnanaolivu R."/>
            <person name="Hernandez B."/>
            <person name="Skinner E."/>
            <person name="Javaid M."/>
            <person name="Lee S."/>
            <person name="Li M."/>
            <person name="Ming W."/>
            <person name="Munidasa M."/>
            <person name="Muniz J."/>
            <person name="Nguyen L."/>
            <person name="Hughes D."/>
            <person name="Osuji N."/>
            <person name="Pu L.-L."/>
            <person name="Puazo M."/>
            <person name="Qu C."/>
            <person name="Quiroz J."/>
            <person name="Raj R."/>
            <person name="Weissenberger G."/>
            <person name="Xin Y."/>
            <person name="Zou X."/>
            <person name="Han Y."/>
            <person name="Worley K."/>
            <person name="Muzny D."/>
            <person name="Gibbs R."/>
        </authorList>
    </citation>
    <scope>NUCLEOTIDE SEQUENCE</scope>
    <source>
        <strain evidence="1">Sampled in the wild</strain>
    </source>
</reference>